<keyword evidence="5" id="KW-1185">Reference proteome</keyword>
<dbReference type="InterPro" id="IPR029058">
    <property type="entry name" value="AB_hydrolase_fold"/>
</dbReference>
<dbReference type="Gene3D" id="3.40.50.1820">
    <property type="entry name" value="alpha/beta hydrolase"/>
    <property type="match status" value="1"/>
</dbReference>
<feature type="region of interest" description="Disordered" evidence="2">
    <location>
        <begin position="247"/>
        <end position="267"/>
    </location>
</feature>
<evidence type="ECO:0000256" key="1">
    <source>
        <dbReference type="ARBA" id="ARBA00007169"/>
    </source>
</evidence>
<feature type="compositionally biased region" description="Basic and acidic residues" evidence="2">
    <location>
        <begin position="247"/>
        <end position="256"/>
    </location>
</feature>
<dbReference type="EMBL" id="NSJV01000314">
    <property type="protein sequence ID" value="PAU47900.1"/>
    <property type="molecule type" value="Genomic_DNA"/>
</dbReference>
<dbReference type="Proteomes" id="UP000218944">
    <property type="component" value="Unassembled WGS sequence"/>
</dbReference>
<comment type="similarity">
    <text evidence="1">Belongs to the thioesterase family.</text>
</comment>
<protein>
    <submittedName>
        <fullName evidence="4">Thioesterase</fullName>
    </submittedName>
</protein>
<dbReference type="InterPro" id="IPR001031">
    <property type="entry name" value="Thioesterase"/>
</dbReference>
<reference evidence="4 5" key="1">
    <citation type="submission" date="2017-08" db="EMBL/GenBank/DDBJ databases">
        <title>Genome sequence of Streptomyces albireticuli NRRL B-1670.</title>
        <authorList>
            <person name="Graham D.E."/>
            <person name="Mahan K.M."/>
            <person name="Klingeman D.M."/>
            <person name="Hettich R.L."/>
            <person name="Parry R.J."/>
            <person name="Spain J.C."/>
        </authorList>
    </citation>
    <scope>NUCLEOTIDE SEQUENCE [LARGE SCALE GENOMIC DNA]</scope>
    <source>
        <strain evidence="4 5">NRRL B-1670</strain>
    </source>
</reference>
<dbReference type="RefSeq" id="WP_095581660.1">
    <property type="nucleotide sequence ID" value="NZ_JAJQQS010000029.1"/>
</dbReference>
<dbReference type="InterPro" id="IPR012223">
    <property type="entry name" value="TEII"/>
</dbReference>
<organism evidence="4 5">
    <name type="scientific">Streptomyces albireticuli</name>
    <dbReference type="NCBI Taxonomy" id="1940"/>
    <lineage>
        <taxon>Bacteria</taxon>
        <taxon>Bacillati</taxon>
        <taxon>Actinomycetota</taxon>
        <taxon>Actinomycetes</taxon>
        <taxon>Kitasatosporales</taxon>
        <taxon>Streptomycetaceae</taxon>
        <taxon>Streptomyces</taxon>
    </lineage>
</organism>
<dbReference type="Pfam" id="PF00975">
    <property type="entry name" value="Thioesterase"/>
    <property type="match status" value="1"/>
</dbReference>
<evidence type="ECO:0000313" key="5">
    <source>
        <dbReference type="Proteomes" id="UP000218944"/>
    </source>
</evidence>
<dbReference type="AlphaFoldDB" id="A0A2A2D962"/>
<proteinExistence type="inferred from homology"/>
<evidence type="ECO:0000313" key="4">
    <source>
        <dbReference type="EMBL" id="PAU47900.1"/>
    </source>
</evidence>
<dbReference type="GO" id="GO:0008610">
    <property type="term" value="P:lipid biosynthetic process"/>
    <property type="evidence" value="ECO:0007669"/>
    <property type="project" value="TreeGrafter"/>
</dbReference>
<accession>A0A2A2D962</accession>
<name>A0A2A2D962_9ACTN</name>
<feature type="domain" description="Thioesterase" evidence="3">
    <location>
        <begin position="22"/>
        <end position="239"/>
    </location>
</feature>
<evidence type="ECO:0000256" key="2">
    <source>
        <dbReference type="SAM" id="MobiDB-lite"/>
    </source>
</evidence>
<evidence type="ECO:0000259" key="3">
    <source>
        <dbReference type="Pfam" id="PF00975"/>
    </source>
</evidence>
<comment type="caution">
    <text evidence="4">The sequence shown here is derived from an EMBL/GenBank/DDBJ whole genome shotgun (WGS) entry which is preliminary data.</text>
</comment>
<dbReference type="PANTHER" id="PTHR11487">
    <property type="entry name" value="THIOESTERASE"/>
    <property type="match status" value="1"/>
</dbReference>
<gene>
    <name evidence="4" type="ORF">CK936_16110</name>
</gene>
<feature type="compositionally biased region" description="Gly residues" evidence="2">
    <location>
        <begin position="258"/>
        <end position="267"/>
    </location>
</feature>
<sequence length="267" mass="29094">MAPAPRPQRWLLRKPKGDAPTRLFCFPYSGVGASMYNRWPKHIGPAEVCLIQLPGRENRLRDPHYVTYEQLAGPLAEALLPYLDRPFGFFGHCGGALPGFATALHLLRAGLPTPSALFVSSQVAPHDGPFGRFLGMTDGELAVELGELTRAMGGTPHPGLIDMSLGVLRADVDANRAYHLAEPVRLPSVLHTIGWDADREIRPDQMGGWEKYAEPGRFRSTVLQGEHYAFLGAPDHLVDVLAAGMRRAHEEHERQEGGVTGGPGTDA</sequence>
<dbReference type="SUPFAM" id="SSF53474">
    <property type="entry name" value="alpha/beta-Hydrolases"/>
    <property type="match status" value="1"/>
</dbReference>
<dbReference type="PANTHER" id="PTHR11487:SF0">
    <property type="entry name" value="S-ACYL FATTY ACID SYNTHASE THIOESTERASE, MEDIUM CHAIN"/>
    <property type="match status" value="1"/>
</dbReference>